<protein>
    <recommendedName>
        <fullName evidence="3">Transcriptional regulator</fullName>
    </recommendedName>
</protein>
<geneLocation type="plasmid" evidence="1 2">
    <name>pNYT2</name>
</geneLocation>
<sequence>MRPVFGLTESDRSILQLLADSGIAVKPGTIRYNLRVRYDTEIAKSTIHRRLPNLIHAGLVELEDKKSSRYAITALGERLLAENLSDDEVMQVSQRVQEGPPDDS</sequence>
<dbReference type="InterPro" id="IPR036390">
    <property type="entry name" value="WH_DNA-bd_sf"/>
</dbReference>
<dbReference type="AlphaFoldDB" id="A0A2H5A4F7"/>
<evidence type="ECO:0000313" key="1">
    <source>
        <dbReference type="EMBL" id="AUG49577.1"/>
    </source>
</evidence>
<organism evidence="1 2">
    <name type="scientific">Haloarcula taiwanensis</name>
    <dbReference type="NCBI Taxonomy" id="1932004"/>
    <lineage>
        <taxon>Archaea</taxon>
        <taxon>Methanobacteriati</taxon>
        <taxon>Methanobacteriota</taxon>
        <taxon>Stenosarchaea group</taxon>
        <taxon>Halobacteria</taxon>
        <taxon>Halobacteriales</taxon>
        <taxon>Haloarculaceae</taxon>
        <taxon>Haloarcula</taxon>
    </lineage>
</organism>
<evidence type="ECO:0008006" key="3">
    <source>
        <dbReference type="Google" id="ProtNLM"/>
    </source>
</evidence>
<gene>
    <name evidence="1" type="ORF">BVU17_18570</name>
</gene>
<dbReference type="InterPro" id="IPR036388">
    <property type="entry name" value="WH-like_DNA-bd_sf"/>
</dbReference>
<keyword evidence="1" id="KW-0614">Plasmid</keyword>
<dbReference type="Gene3D" id="1.10.10.10">
    <property type="entry name" value="Winged helix-like DNA-binding domain superfamily/Winged helix DNA-binding domain"/>
    <property type="match status" value="1"/>
</dbReference>
<proteinExistence type="predicted"/>
<name>A0A2H5A4F7_9EURY</name>
<dbReference type="EMBL" id="CP019157">
    <property type="protein sequence ID" value="AUG49577.1"/>
    <property type="molecule type" value="Genomic_DNA"/>
</dbReference>
<evidence type="ECO:0000313" key="2">
    <source>
        <dbReference type="Proteomes" id="UP000242917"/>
    </source>
</evidence>
<dbReference type="KEGG" id="hta:BVU17_18570"/>
<dbReference type="Proteomes" id="UP000242917">
    <property type="component" value="Plasmid pNYT2"/>
</dbReference>
<reference evidence="1 2" key="1">
    <citation type="submission" date="2017-01" db="EMBL/GenBank/DDBJ databases">
        <title>A Red Light-Sensitive Sensory Rhodopsin I From Haloarcula taiwanensis, A New Haloarchaeon Isolated From Taiwan.</title>
        <authorList>
            <person name="Yang C.-S."/>
            <person name="Han Y.-A."/>
            <person name="Chen P.-C."/>
            <person name="Ng W.V."/>
            <person name="Chen T.-W."/>
        </authorList>
    </citation>
    <scope>NUCLEOTIDE SEQUENCE [LARGE SCALE GENOMIC DNA]</scope>
    <source>
        <strain evidence="1 2">Taiwanensis</strain>
        <plasmid evidence="1 2">pNYT2</plasmid>
    </source>
</reference>
<accession>A0A2H5A4F7</accession>
<keyword evidence="2" id="KW-1185">Reference proteome</keyword>
<dbReference type="SUPFAM" id="SSF46785">
    <property type="entry name" value="Winged helix' DNA-binding domain"/>
    <property type="match status" value="1"/>
</dbReference>